<dbReference type="Gene3D" id="3.40.50.200">
    <property type="entry name" value="Peptidase S8/S53 domain"/>
    <property type="match status" value="1"/>
</dbReference>
<dbReference type="Pfam" id="PF00082">
    <property type="entry name" value="Peptidase_S8"/>
    <property type="match status" value="1"/>
</dbReference>
<name>A0A498IM65_MALDO</name>
<feature type="region of interest" description="Disordered" evidence="4">
    <location>
        <begin position="170"/>
        <end position="195"/>
    </location>
</feature>
<keyword evidence="7" id="KW-1185">Reference proteome</keyword>
<dbReference type="InterPro" id="IPR023828">
    <property type="entry name" value="Peptidase_S8_Ser-AS"/>
</dbReference>
<dbReference type="GO" id="GO:0006508">
    <property type="term" value="P:proteolysis"/>
    <property type="evidence" value="ECO:0007669"/>
    <property type="project" value="UniProtKB-KW"/>
</dbReference>
<evidence type="ECO:0000259" key="5">
    <source>
        <dbReference type="Pfam" id="PF00082"/>
    </source>
</evidence>
<evidence type="ECO:0000313" key="7">
    <source>
        <dbReference type="Proteomes" id="UP000290289"/>
    </source>
</evidence>
<reference evidence="6 7" key="1">
    <citation type="submission" date="2018-10" db="EMBL/GenBank/DDBJ databases">
        <title>A high-quality apple genome assembly.</title>
        <authorList>
            <person name="Hu J."/>
        </authorList>
    </citation>
    <scope>NUCLEOTIDE SEQUENCE [LARGE SCALE GENOMIC DNA]</scope>
    <source>
        <strain evidence="7">cv. HFTH1</strain>
        <tissue evidence="6">Young leaf</tissue>
    </source>
</reference>
<dbReference type="SUPFAM" id="SSF52743">
    <property type="entry name" value="Subtilisin-like"/>
    <property type="match status" value="1"/>
</dbReference>
<dbReference type="PANTHER" id="PTHR38530">
    <property type="entry name" value="OS06G0468300 PROTEIN"/>
    <property type="match status" value="1"/>
</dbReference>
<dbReference type="GO" id="GO:0004252">
    <property type="term" value="F:serine-type endopeptidase activity"/>
    <property type="evidence" value="ECO:0007669"/>
    <property type="project" value="InterPro"/>
</dbReference>
<accession>A0A498IM65</accession>
<feature type="domain" description="Peptidase S8/S53" evidence="5">
    <location>
        <begin position="380"/>
        <end position="478"/>
    </location>
</feature>
<dbReference type="InterPro" id="IPR036852">
    <property type="entry name" value="Peptidase_S8/S53_dom_sf"/>
</dbReference>
<dbReference type="Gene3D" id="3.50.30.30">
    <property type="match status" value="1"/>
</dbReference>
<evidence type="ECO:0000313" key="6">
    <source>
        <dbReference type="EMBL" id="RXH82541.1"/>
    </source>
</evidence>
<keyword evidence="3" id="KW-0720">Serine protease</keyword>
<evidence type="ECO:0000256" key="3">
    <source>
        <dbReference type="ARBA" id="ARBA00022825"/>
    </source>
</evidence>
<evidence type="ECO:0000256" key="2">
    <source>
        <dbReference type="ARBA" id="ARBA00022801"/>
    </source>
</evidence>
<dbReference type="Proteomes" id="UP000290289">
    <property type="component" value="Chromosome 12"/>
</dbReference>
<sequence>MKNNEDPQSQSTKKTRELPNLLECHCCHLRVDIANASAKSKLQILYSEWRVVLLCKKCLTRVESSELCSYCFAATSPSQEDSFTCCQCNRRVHRRCDSEYRGIALLSQNSCLALEAEVCADCWLPESLARWRGVVRSQKVRSGKGRACLGLGKYRVSAVVDGRKIRDVSGAEEGSKDAAFDDDDDDDEYDDDDDNGQLAAMNVSAKKLRSRSLRVCVCDSSTDVGCLKLDIEEENGDDDGQLKEGQGSCSNGVDLESFALNKQEQDECVCVTMPKDERRDSKLDPFYFKYRKRSRVNQSVLTYKRRPKKLSPCSMLTYKRRRPQSHLFACYLLTYKRRRPTIVYDPNTKDEPAVIDYARKSANPTVSINFQQTLLKTKPALAVALYTSTGPSKSYPGLWKSDIMTPGSLVLAAWSPKVASVQSGLIVNLRSDYNLISGTSMACPHASGVAELLKGAHPGWSATAIRSALMTTANPLDTTRNPILDDGDNFNSASPLAMGTGHVDPNRALEPGLIYDATSQEYVNLLCSTNFTRKQSYPSLDHAPDTVPNHLPI</sequence>
<keyword evidence="2" id="KW-0378">Hydrolase</keyword>
<dbReference type="EMBL" id="RDQH01000338">
    <property type="protein sequence ID" value="RXH82541.1"/>
    <property type="molecule type" value="Genomic_DNA"/>
</dbReference>
<dbReference type="AlphaFoldDB" id="A0A498IM65"/>
<proteinExistence type="predicted"/>
<dbReference type="STRING" id="3750.A0A498IM65"/>
<organism evidence="6 7">
    <name type="scientific">Malus domestica</name>
    <name type="common">Apple</name>
    <name type="synonym">Pyrus malus</name>
    <dbReference type="NCBI Taxonomy" id="3750"/>
    <lineage>
        <taxon>Eukaryota</taxon>
        <taxon>Viridiplantae</taxon>
        <taxon>Streptophyta</taxon>
        <taxon>Embryophyta</taxon>
        <taxon>Tracheophyta</taxon>
        <taxon>Spermatophyta</taxon>
        <taxon>Magnoliopsida</taxon>
        <taxon>eudicotyledons</taxon>
        <taxon>Gunneridae</taxon>
        <taxon>Pentapetalae</taxon>
        <taxon>rosids</taxon>
        <taxon>fabids</taxon>
        <taxon>Rosales</taxon>
        <taxon>Rosaceae</taxon>
        <taxon>Amygdaloideae</taxon>
        <taxon>Maleae</taxon>
        <taxon>Malus</taxon>
    </lineage>
</organism>
<dbReference type="PROSITE" id="PS00138">
    <property type="entry name" value="SUBTILASE_SER"/>
    <property type="match status" value="1"/>
</dbReference>
<dbReference type="InterPro" id="IPR000209">
    <property type="entry name" value="Peptidase_S8/S53_dom"/>
</dbReference>
<feature type="compositionally biased region" description="Acidic residues" evidence="4">
    <location>
        <begin position="180"/>
        <end position="195"/>
    </location>
</feature>
<protein>
    <recommendedName>
        <fullName evidence="5">Peptidase S8/S53 domain-containing protein</fullName>
    </recommendedName>
</protein>
<evidence type="ECO:0000256" key="4">
    <source>
        <dbReference type="SAM" id="MobiDB-lite"/>
    </source>
</evidence>
<gene>
    <name evidence="6" type="ORF">DVH24_036882</name>
</gene>
<feature type="compositionally biased region" description="Basic and acidic residues" evidence="4">
    <location>
        <begin position="170"/>
        <end position="179"/>
    </location>
</feature>
<keyword evidence="1" id="KW-0645">Protease</keyword>
<evidence type="ECO:0000256" key="1">
    <source>
        <dbReference type="ARBA" id="ARBA00022670"/>
    </source>
</evidence>
<comment type="caution">
    <text evidence="6">The sequence shown here is derived from an EMBL/GenBank/DDBJ whole genome shotgun (WGS) entry which is preliminary data.</text>
</comment>